<organism evidence="1 2">
    <name type="scientific">Aspergillus flavus (strain ATCC 200026 / FGSC A1120 / IAM 13836 / NRRL 3357 / JCM 12722 / SRRC 167)</name>
    <dbReference type="NCBI Taxonomy" id="332952"/>
    <lineage>
        <taxon>Eukaryota</taxon>
        <taxon>Fungi</taxon>
        <taxon>Dikarya</taxon>
        <taxon>Ascomycota</taxon>
        <taxon>Pezizomycotina</taxon>
        <taxon>Eurotiomycetes</taxon>
        <taxon>Eurotiomycetidae</taxon>
        <taxon>Eurotiales</taxon>
        <taxon>Aspergillaceae</taxon>
        <taxon>Aspergillus</taxon>
        <taxon>Aspergillus subgen. Circumdati</taxon>
    </lineage>
</organism>
<protein>
    <submittedName>
        <fullName evidence="1">Uncharacterized protein</fullName>
    </submittedName>
</protein>
<keyword evidence="2" id="KW-1185">Reference proteome</keyword>
<proteinExistence type="predicted"/>
<sequence length="84" mass="9599">MGSKSARNARSFFFSSQSTSSLSGLFKSVYKSFQRWSFFCYWFYTGSTEDLIGKSGAAGLKTALTSLKIERAEDTYREVIKWYT</sequence>
<reference evidence="2" key="1">
    <citation type="journal article" date="2021" name="G3 (Bethesda)">
        <title>Chromosome assembled and annotated genome sequence of Aspergillus flavus NRRL 3357.</title>
        <authorList>
            <person name="Skerker J.M."/>
            <person name="Pianalto K.M."/>
            <person name="Mondo S.J."/>
            <person name="Yang K."/>
            <person name="Arkin A.P."/>
            <person name="Keller N.P."/>
            <person name="Grigoriev I.V."/>
            <person name="Louise Glass N.L."/>
        </authorList>
    </citation>
    <scope>NUCLEOTIDE SEQUENCE [LARGE SCALE GENOMIC DNA]</scope>
    <source>
        <strain evidence="2">ATCC 200026 / FGSC A1120 / IAM 13836 / NRRL 3357 / JCM 12722 / SRRC 167</strain>
    </source>
</reference>
<evidence type="ECO:0000313" key="2">
    <source>
        <dbReference type="Proteomes" id="UP000596276"/>
    </source>
</evidence>
<name>A0A7U2N0V5_ASPFN</name>
<accession>A0A7U2N0V5</accession>
<dbReference type="VEuPathDB" id="FungiDB:F9C07_2287831"/>
<dbReference type="Proteomes" id="UP000596276">
    <property type="component" value="Chromosome 8"/>
</dbReference>
<evidence type="ECO:0000313" key="1">
    <source>
        <dbReference type="EMBL" id="QRD93360.1"/>
    </source>
</evidence>
<dbReference type="AlphaFoldDB" id="A0A7U2N0V5"/>
<gene>
    <name evidence="1" type="ORF">F9C07_2287831</name>
</gene>
<dbReference type="EMBL" id="CP044616">
    <property type="protein sequence ID" value="QRD93360.1"/>
    <property type="molecule type" value="Genomic_DNA"/>
</dbReference>